<name>A0A6J6QYS8_9ZZZZ</name>
<dbReference type="InterPro" id="IPR006222">
    <property type="entry name" value="GCVT_N"/>
</dbReference>
<accession>A0A6J6QYS8</accession>
<feature type="domain" description="GCVT N-terminal" evidence="7">
    <location>
        <begin position="13"/>
        <end position="276"/>
    </location>
</feature>
<evidence type="ECO:0000256" key="3">
    <source>
        <dbReference type="ARBA" id="ARBA00022576"/>
    </source>
</evidence>
<evidence type="ECO:0000256" key="5">
    <source>
        <dbReference type="ARBA" id="ARBA00031395"/>
    </source>
</evidence>
<dbReference type="InterPro" id="IPR029043">
    <property type="entry name" value="GcvT/YgfZ_C"/>
</dbReference>
<dbReference type="Gene3D" id="3.30.1360.120">
    <property type="entry name" value="Probable tRNA modification gtpase trme, domain 1"/>
    <property type="match status" value="1"/>
</dbReference>
<gene>
    <name evidence="9" type="ORF">UFOPK2593_01412</name>
    <name evidence="10" type="ORF">UFOPK3492_00085</name>
    <name evidence="11" type="ORF">UFOPK4234_00044</name>
</gene>
<evidence type="ECO:0000313" key="10">
    <source>
        <dbReference type="EMBL" id="CAB4887964.1"/>
    </source>
</evidence>
<comment type="catalytic activity">
    <reaction evidence="6">
        <text>N(6)-[(R)-S(8)-aminomethyldihydrolipoyl]-L-lysyl-[protein] + (6S)-5,6,7,8-tetrahydrofolate = N(6)-[(R)-dihydrolipoyl]-L-lysyl-[protein] + (6R)-5,10-methylene-5,6,7,8-tetrahydrofolate + NH4(+)</text>
        <dbReference type="Rhea" id="RHEA:16945"/>
        <dbReference type="Rhea" id="RHEA-COMP:10475"/>
        <dbReference type="Rhea" id="RHEA-COMP:10492"/>
        <dbReference type="ChEBI" id="CHEBI:15636"/>
        <dbReference type="ChEBI" id="CHEBI:28938"/>
        <dbReference type="ChEBI" id="CHEBI:57453"/>
        <dbReference type="ChEBI" id="CHEBI:83100"/>
        <dbReference type="ChEBI" id="CHEBI:83143"/>
        <dbReference type="EC" id="2.1.2.10"/>
    </reaction>
</comment>
<evidence type="ECO:0000259" key="8">
    <source>
        <dbReference type="Pfam" id="PF08669"/>
    </source>
</evidence>
<proteinExistence type="inferred from homology"/>
<dbReference type="EMBL" id="CAEZXW010000132">
    <property type="protein sequence ID" value="CAB4716039.1"/>
    <property type="molecule type" value="Genomic_DNA"/>
</dbReference>
<dbReference type="EMBL" id="CAFBMD010000002">
    <property type="protein sequence ID" value="CAB4887964.1"/>
    <property type="molecule type" value="Genomic_DNA"/>
</dbReference>
<dbReference type="NCBIfam" id="TIGR00528">
    <property type="entry name" value="gcvT"/>
    <property type="match status" value="1"/>
</dbReference>
<dbReference type="AlphaFoldDB" id="A0A6J6QYS8"/>
<dbReference type="SUPFAM" id="SSF103025">
    <property type="entry name" value="Folate-binding domain"/>
    <property type="match status" value="1"/>
</dbReference>
<dbReference type="InterPro" id="IPR027266">
    <property type="entry name" value="TrmE/GcvT-like"/>
</dbReference>
<dbReference type="GO" id="GO:0005829">
    <property type="term" value="C:cytosol"/>
    <property type="evidence" value="ECO:0007669"/>
    <property type="project" value="TreeGrafter"/>
</dbReference>
<dbReference type="GO" id="GO:0008483">
    <property type="term" value="F:transaminase activity"/>
    <property type="evidence" value="ECO:0007669"/>
    <property type="project" value="UniProtKB-KW"/>
</dbReference>
<dbReference type="HAMAP" id="MF_00259">
    <property type="entry name" value="GcvT"/>
    <property type="match status" value="1"/>
</dbReference>
<dbReference type="EC" id="2.1.2.10" evidence="2"/>
<dbReference type="InterPro" id="IPR022903">
    <property type="entry name" value="GcvT_bac"/>
</dbReference>
<evidence type="ECO:0000256" key="1">
    <source>
        <dbReference type="ARBA" id="ARBA00008609"/>
    </source>
</evidence>
<evidence type="ECO:0000313" key="11">
    <source>
        <dbReference type="EMBL" id="CAB5033157.1"/>
    </source>
</evidence>
<dbReference type="PANTHER" id="PTHR43757:SF2">
    <property type="entry name" value="AMINOMETHYLTRANSFERASE, MITOCHONDRIAL"/>
    <property type="match status" value="1"/>
</dbReference>
<dbReference type="Pfam" id="PF01571">
    <property type="entry name" value="GCV_T"/>
    <property type="match status" value="1"/>
</dbReference>
<dbReference type="GO" id="GO:0006546">
    <property type="term" value="P:glycine catabolic process"/>
    <property type="evidence" value="ECO:0007669"/>
    <property type="project" value="InterPro"/>
</dbReference>
<evidence type="ECO:0000259" key="7">
    <source>
        <dbReference type="Pfam" id="PF01571"/>
    </source>
</evidence>
<dbReference type="GO" id="GO:0005960">
    <property type="term" value="C:glycine cleavage complex"/>
    <property type="evidence" value="ECO:0007669"/>
    <property type="project" value="InterPro"/>
</dbReference>
<dbReference type="FunFam" id="4.10.1250.10:FF:000001">
    <property type="entry name" value="Aminomethyltransferase"/>
    <property type="match status" value="1"/>
</dbReference>
<evidence type="ECO:0000256" key="2">
    <source>
        <dbReference type="ARBA" id="ARBA00012616"/>
    </source>
</evidence>
<sequence>MSESSFPLLHSPLHAVHLALGAKMADFGGWEMPIEYPAAIGGGVLAEHQAVRNAVGLFDVSHLGKALVAGIGARAFINSCFTNDLDRISTGEAQYTLCCDESGGVVDDLIQYVRSDEEIFLIPNASNTTEVVRRLQAAAPAGITVTNQHRDFAVIAVQGPRAVDVMKDLGLPYELEYMAFVDTTWSAPNGDSIPLIVCRTGYTGEYGFELLPASDGALTLWNSLSESAAKFGGRACGLGARDTLRTEMGYPLHGHELSLDISPVQASANWAVGWKKENFWGRAALLAQREAGAKRVLRAITSQDRGIPRAGMELKSSHGEVVGVLTSGTFSPTLKIGIGLALVDAGFAVGDHLSLDVRGRVSDVVITKFPLVESHVR</sequence>
<organism evidence="9">
    <name type="scientific">freshwater metagenome</name>
    <dbReference type="NCBI Taxonomy" id="449393"/>
    <lineage>
        <taxon>unclassified sequences</taxon>
        <taxon>metagenomes</taxon>
        <taxon>ecological metagenomes</taxon>
    </lineage>
</organism>
<dbReference type="Pfam" id="PF08669">
    <property type="entry name" value="GCV_T_C"/>
    <property type="match status" value="1"/>
</dbReference>
<dbReference type="PIRSF" id="PIRSF006487">
    <property type="entry name" value="GcvT"/>
    <property type="match status" value="1"/>
</dbReference>
<dbReference type="GO" id="GO:0004047">
    <property type="term" value="F:aminomethyltransferase activity"/>
    <property type="evidence" value="ECO:0007669"/>
    <property type="project" value="UniProtKB-EC"/>
</dbReference>
<evidence type="ECO:0000256" key="4">
    <source>
        <dbReference type="ARBA" id="ARBA00022679"/>
    </source>
</evidence>
<dbReference type="PANTHER" id="PTHR43757">
    <property type="entry name" value="AMINOMETHYLTRANSFERASE"/>
    <property type="match status" value="1"/>
</dbReference>
<dbReference type="InterPro" id="IPR006223">
    <property type="entry name" value="GcvT"/>
</dbReference>
<dbReference type="InterPro" id="IPR028896">
    <property type="entry name" value="GcvT/YgfZ/DmdA"/>
</dbReference>
<dbReference type="Gene3D" id="4.10.1250.10">
    <property type="entry name" value="Aminomethyltransferase fragment"/>
    <property type="match status" value="1"/>
</dbReference>
<feature type="domain" description="Aminomethyltransferase C-terminal" evidence="8">
    <location>
        <begin position="298"/>
        <end position="372"/>
    </location>
</feature>
<dbReference type="InterPro" id="IPR013977">
    <property type="entry name" value="GcvT_C"/>
</dbReference>
<comment type="similarity">
    <text evidence="1">Belongs to the GcvT family.</text>
</comment>
<dbReference type="SUPFAM" id="SSF101790">
    <property type="entry name" value="Aminomethyltransferase beta-barrel domain"/>
    <property type="match status" value="1"/>
</dbReference>
<dbReference type="Gene3D" id="3.30.70.1400">
    <property type="entry name" value="Aminomethyltransferase beta-barrel domains"/>
    <property type="match status" value="1"/>
</dbReference>
<evidence type="ECO:0000256" key="6">
    <source>
        <dbReference type="ARBA" id="ARBA00047665"/>
    </source>
</evidence>
<dbReference type="EMBL" id="CAFBQA010000001">
    <property type="protein sequence ID" value="CAB5033157.1"/>
    <property type="molecule type" value="Genomic_DNA"/>
</dbReference>
<dbReference type="NCBIfam" id="NF001567">
    <property type="entry name" value="PRK00389.1"/>
    <property type="match status" value="1"/>
</dbReference>
<dbReference type="Gene3D" id="2.40.30.110">
    <property type="entry name" value="Aminomethyltransferase beta-barrel domains"/>
    <property type="match status" value="1"/>
</dbReference>
<protein>
    <recommendedName>
        <fullName evidence="2">aminomethyltransferase</fullName>
        <ecNumber evidence="2">2.1.2.10</ecNumber>
    </recommendedName>
    <alternativeName>
        <fullName evidence="5">Glycine cleavage system T protein</fullName>
    </alternativeName>
</protein>
<reference evidence="9" key="1">
    <citation type="submission" date="2020-05" db="EMBL/GenBank/DDBJ databases">
        <authorList>
            <person name="Chiriac C."/>
            <person name="Salcher M."/>
            <person name="Ghai R."/>
            <person name="Kavagutti S V."/>
        </authorList>
    </citation>
    <scope>NUCLEOTIDE SEQUENCE</scope>
</reference>
<evidence type="ECO:0000313" key="9">
    <source>
        <dbReference type="EMBL" id="CAB4716039.1"/>
    </source>
</evidence>
<keyword evidence="4" id="KW-0808">Transferase</keyword>
<keyword evidence="3" id="KW-0032">Aminotransferase</keyword>